<reference evidence="1 2" key="1">
    <citation type="submission" date="2018-11" db="EMBL/GenBank/DDBJ databases">
        <title>Erythrobacter spongiae sp. nov., isolated from a marine sponge.</title>
        <authorList>
            <person name="Zhuang L."/>
            <person name="Luo L."/>
        </authorList>
    </citation>
    <scope>NUCLEOTIDE SEQUENCE [LARGE SCALE GENOMIC DNA]</scope>
    <source>
        <strain evidence="1 2">HN-E23</strain>
    </source>
</reference>
<protein>
    <submittedName>
        <fullName evidence="1">DUF1697 domain-containing protein</fullName>
    </submittedName>
</protein>
<sequence length="179" mass="18898">MTRRVALLGSINVGGNRVAMADLKAAFAADGFAGIATVAASGNVVFEAGEEPDAALASRIADLVKDNTGIDTFAAVRTREELARALSDSPFAAGGADNMVHVMFLEAQPDAAAFARLAADHAGRGPERLAPGDRALHMDYVDGVAGSKLTRDFIERRLGCRGTARNVRSIRRIMEAMER</sequence>
<dbReference type="Proteomes" id="UP000275232">
    <property type="component" value="Unassembled WGS sequence"/>
</dbReference>
<proteinExistence type="predicted"/>
<name>A0A3N5DML6_9SPHN</name>
<gene>
    <name evidence="1" type="ORF">EG799_11225</name>
</gene>
<dbReference type="InterPro" id="IPR012545">
    <property type="entry name" value="DUF1697"/>
</dbReference>
<dbReference type="OrthoDB" id="9806494at2"/>
<dbReference type="SUPFAM" id="SSF160379">
    <property type="entry name" value="SP0830-like"/>
    <property type="match status" value="1"/>
</dbReference>
<organism evidence="1 2">
    <name type="scientific">Aurantiacibacter spongiae</name>
    <dbReference type="NCBI Taxonomy" id="2488860"/>
    <lineage>
        <taxon>Bacteria</taxon>
        <taxon>Pseudomonadati</taxon>
        <taxon>Pseudomonadota</taxon>
        <taxon>Alphaproteobacteria</taxon>
        <taxon>Sphingomonadales</taxon>
        <taxon>Erythrobacteraceae</taxon>
        <taxon>Aurantiacibacter</taxon>
    </lineage>
</organism>
<dbReference type="RefSeq" id="WP_123881235.1">
    <property type="nucleotide sequence ID" value="NZ_RPFZ01000001.1"/>
</dbReference>
<dbReference type="Gene3D" id="3.30.70.1280">
    <property type="entry name" value="SP0830-like domains"/>
    <property type="match status" value="1"/>
</dbReference>
<evidence type="ECO:0000313" key="1">
    <source>
        <dbReference type="EMBL" id="RPF72125.1"/>
    </source>
</evidence>
<keyword evidence="2" id="KW-1185">Reference proteome</keyword>
<evidence type="ECO:0000313" key="2">
    <source>
        <dbReference type="Proteomes" id="UP000275232"/>
    </source>
</evidence>
<accession>A0A3N5DML6</accession>
<comment type="caution">
    <text evidence="1">The sequence shown here is derived from an EMBL/GenBank/DDBJ whole genome shotgun (WGS) entry which is preliminary data.</text>
</comment>
<dbReference type="PIRSF" id="PIRSF008502">
    <property type="entry name" value="UCP008502"/>
    <property type="match status" value="1"/>
</dbReference>
<dbReference type="PANTHER" id="PTHR36439:SF1">
    <property type="entry name" value="DUF1697 DOMAIN-CONTAINING PROTEIN"/>
    <property type="match status" value="1"/>
</dbReference>
<dbReference type="EMBL" id="RPFZ01000001">
    <property type="protein sequence ID" value="RPF72125.1"/>
    <property type="molecule type" value="Genomic_DNA"/>
</dbReference>
<dbReference type="PANTHER" id="PTHR36439">
    <property type="entry name" value="BLL4334 PROTEIN"/>
    <property type="match status" value="1"/>
</dbReference>
<dbReference type="AlphaFoldDB" id="A0A3N5DML6"/>
<dbReference type="Pfam" id="PF08002">
    <property type="entry name" value="DUF1697"/>
    <property type="match status" value="1"/>
</dbReference>